<keyword evidence="3" id="KW-0560">Oxidoreductase</keyword>
<feature type="domain" description="Amine oxidase" evidence="4">
    <location>
        <begin position="99"/>
        <end position="530"/>
    </location>
</feature>
<keyword evidence="6" id="KW-1185">Reference proteome</keyword>
<proteinExistence type="inferred from homology"/>
<dbReference type="EMBL" id="JAPWIS010000001">
    <property type="protein sequence ID" value="MCZ4582082.1"/>
    <property type="molecule type" value="Genomic_DNA"/>
</dbReference>
<dbReference type="PRINTS" id="PR00757">
    <property type="entry name" value="AMINEOXDASEF"/>
</dbReference>
<dbReference type="InterPro" id="IPR002937">
    <property type="entry name" value="Amino_oxidase"/>
</dbReference>
<evidence type="ECO:0000256" key="2">
    <source>
        <dbReference type="ARBA" id="ARBA00005995"/>
    </source>
</evidence>
<dbReference type="PANTHER" id="PTHR43563">
    <property type="entry name" value="AMINE OXIDASE"/>
    <property type="match status" value="1"/>
</dbReference>
<dbReference type="InterPro" id="IPR050703">
    <property type="entry name" value="Flavin_MAO"/>
</dbReference>
<dbReference type="PANTHER" id="PTHR43563:SF1">
    <property type="entry name" value="AMINE OXIDASE [FLAVIN-CONTAINING] B"/>
    <property type="match status" value="1"/>
</dbReference>
<evidence type="ECO:0000313" key="6">
    <source>
        <dbReference type="Proteomes" id="UP001066327"/>
    </source>
</evidence>
<sequence length="536" mass="58864">MPNCHSRSPAVRACLPISLGCTWRNNRRPARRRRSRYRCCIGADDNAAGRRLGARSAETGIGRHALPNHISRTRQHFNQRSSKVPTLQRDVAIVGAGPSGLAAATALRKAGLSVAVLEARDRVGGRTWTDTIDGAMLEIGGQWVSPDQTTLISLLDELGLETFDRYREGESVYISAAGERTRYTGESFPVDETTRKEMDRLIQILDDLAAQVGAEEPWAHPLARELDTISFKHWLIEQSDDAEARDNIGLFIAGGMLTKPAHSFSALQAVLMAASAGSFSHLVDEDFILDKRVIGGMQQVSIRMAAALGDDVFLNAPVRTVQWSEDGAVVLADGDIRVEASRVVLAVPPNLYSRISYDPPLPRRQHQMHQHQSLGLVIKVHAVYETPFWREDGLAGTGFGASEVVQEVYDNTNYEDSRGTLVAFVSDEKADAMFELSEEERRATILGSLARYLGPKAAEPVVYYESDWGSEEWTRGAYAASFDLGGLHRYGKDTRTPVGPFHFSCSDIAAEGYQHVDGAVRMGQRTAADIVARLGK</sequence>
<dbReference type="InterPro" id="IPR036188">
    <property type="entry name" value="FAD/NAD-bd_sf"/>
</dbReference>
<dbReference type="Gene3D" id="1.10.405.10">
    <property type="entry name" value="Guanine Nucleotide Dissociation Inhibitor, domain 1"/>
    <property type="match status" value="1"/>
</dbReference>
<protein>
    <submittedName>
        <fullName evidence="5">NAD(P)/FAD-dependent oxidoreductase</fullName>
    </submittedName>
</protein>
<evidence type="ECO:0000256" key="1">
    <source>
        <dbReference type="ARBA" id="ARBA00001974"/>
    </source>
</evidence>
<dbReference type="Pfam" id="PF01593">
    <property type="entry name" value="Amino_oxidase"/>
    <property type="match status" value="1"/>
</dbReference>
<dbReference type="SUPFAM" id="SSF51905">
    <property type="entry name" value="FAD/NAD(P)-binding domain"/>
    <property type="match status" value="1"/>
</dbReference>
<name>A0ABT4N3W4_RHOOP</name>
<comment type="similarity">
    <text evidence="2">Belongs to the flavin monoamine oxidase family.</text>
</comment>
<organism evidence="5 6">
    <name type="scientific">Rhodococcus opacus</name>
    <name type="common">Nocardia opaca</name>
    <dbReference type="NCBI Taxonomy" id="37919"/>
    <lineage>
        <taxon>Bacteria</taxon>
        <taxon>Bacillati</taxon>
        <taxon>Actinomycetota</taxon>
        <taxon>Actinomycetes</taxon>
        <taxon>Mycobacteriales</taxon>
        <taxon>Nocardiaceae</taxon>
        <taxon>Rhodococcus</taxon>
    </lineage>
</organism>
<reference evidence="5" key="1">
    <citation type="submission" date="2022-12" db="EMBL/GenBank/DDBJ databases">
        <authorList>
            <person name="Krivoruchko A.V."/>
            <person name="Elkin A."/>
        </authorList>
    </citation>
    <scope>NUCLEOTIDE SEQUENCE</scope>
    <source>
        <strain evidence="5">IEGM 249</strain>
    </source>
</reference>
<evidence type="ECO:0000256" key="3">
    <source>
        <dbReference type="ARBA" id="ARBA00023002"/>
    </source>
</evidence>
<comment type="caution">
    <text evidence="5">The sequence shown here is derived from an EMBL/GenBank/DDBJ whole genome shotgun (WGS) entry which is preliminary data.</text>
</comment>
<gene>
    <name evidence="5" type="ORF">O4328_00055</name>
</gene>
<dbReference type="Gene3D" id="3.90.660.10">
    <property type="match status" value="1"/>
</dbReference>
<evidence type="ECO:0000259" key="4">
    <source>
        <dbReference type="Pfam" id="PF01593"/>
    </source>
</evidence>
<dbReference type="InterPro" id="IPR001613">
    <property type="entry name" value="Flavin_amine_oxidase"/>
</dbReference>
<accession>A0ABT4N3W4</accession>
<dbReference type="SUPFAM" id="SSF54373">
    <property type="entry name" value="FAD-linked reductases, C-terminal domain"/>
    <property type="match status" value="1"/>
</dbReference>
<evidence type="ECO:0000313" key="5">
    <source>
        <dbReference type="EMBL" id="MCZ4582082.1"/>
    </source>
</evidence>
<dbReference type="Gene3D" id="3.50.50.60">
    <property type="entry name" value="FAD/NAD(P)-binding domain"/>
    <property type="match status" value="1"/>
</dbReference>
<comment type="cofactor">
    <cofactor evidence="1">
        <name>FAD</name>
        <dbReference type="ChEBI" id="CHEBI:57692"/>
    </cofactor>
</comment>
<dbReference type="Proteomes" id="UP001066327">
    <property type="component" value="Unassembled WGS sequence"/>
</dbReference>